<comment type="caution">
    <text evidence="2">The sequence shown here is derived from an EMBL/GenBank/DDBJ whole genome shotgun (WGS) entry which is preliminary data.</text>
</comment>
<dbReference type="EMBL" id="MCFJ01000009">
    <property type="protein sequence ID" value="ORY62097.1"/>
    <property type="molecule type" value="Genomic_DNA"/>
</dbReference>
<dbReference type="STRING" id="1141098.A0A1Y2DS67"/>
<accession>A0A1Y2DS67</accession>
<feature type="compositionally biased region" description="Pro residues" evidence="1">
    <location>
        <begin position="672"/>
        <end position="683"/>
    </location>
</feature>
<dbReference type="Proteomes" id="UP000193689">
    <property type="component" value="Unassembled WGS sequence"/>
</dbReference>
<feature type="region of interest" description="Disordered" evidence="1">
    <location>
        <begin position="1"/>
        <end position="24"/>
    </location>
</feature>
<reference evidence="2 3" key="1">
    <citation type="submission" date="2016-07" db="EMBL/GenBank/DDBJ databases">
        <title>Pervasive Adenine N6-methylation of Active Genes in Fungi.</title>
        <authorList>
            <consortium name="DOE Joint Genome Institute"/>
            <person name="Mondo S.J."/>
            <person name="Dannebaum R.O."/>
            <person name="Kuo R.C."/>
            <person name="Labutti K."/>
            <person name="Haridas S."/>
            <person name="Kuo A."/>
            <person name="Salamov A."/>
            <person name="Ahrendt S.R."/>
            <person name="Lipzen A."/>
            <person name="Sullivan W."/>
            <person name="Andreopoulos W.B."/>
            <person name="Clum A."/>
            <person name="Lindquist E."/>
            <person name="Daum C."/>
            <person name="Ramamoorthy G.K."/>
            <person name="Gryganskyi A."/>
            <person name="Culley D."/>
            <person name="Magnuson J.K."/>
            <person name="James T.Y."/>
            <person name="O'Malley M.A."/>
            <person name="Stajich J.E."/>
            <person name="Spatafora J.W."/>
            <person name="Visel A."/>
            <person name="Grigoriev I.V."/>
        </authorList>
    </citation>
    <scope>NUCLEOTIDE SEQUENCE [LARGE SCALE GENOMIC DNA]</scope>
    <source>
        <strain evidence="2 3">CBS 129021</strain>
    </source>
</reference>
<keyword evidence="3" id="KW-1185">Reference proteome</keyword>
<evidence type="ECO:0000313" key="3">
    <source>
        <dbReference type="Proteomes" id="UP000193689"/>
    </source>
</evidence>
<dbReference type="RefSeq" id="XP_040713933.1">
    <property type="nucleotide sequence ID" value="XM_040857617.1"/>
</dbReference>
<dbReference type="PANTHER" id="PTHR40788">
    <property type="entry name" value="CLR5 DOMAIN-CONTAINING PROTEIN-RELATED"/>
    <property type="match status" value="1"/>
</dbReference>
<proteinExistence type="predicted"/>
<organism evidence="2 3">
    <name type="scientific">Pseudomassariella vexata</name>
    <dbReference type="NCBI Taxonomy" id="1141098"/>
    <lineage>
        <taxon>Eukaryota</taxon>
        <taxon>Fungi</taxon>
        <taxon>Dikarya</taxon>
        <taxon>Ascomycota</taxon>
        <taxon>Pezizomycotina</taxon>
        <taxon>Sordariomycetes</taxon>
        <taxon>Xylariomycetidae</taxon>
        <taxon>Amphisphaeriales</taxon>
        <taxon>Pseudomassariaceae</taxon>
        <taxon>Pseudomassariella</taxon>
    </lineage>
</organism>
<gene>
    <name evidence="2" type="ORF">BCR38DRAFT_394731</name>
</gene>
<sequence>MDFFNSLRGSGLPMPSSMPAPSEVRSRAKRLSKSIFTSWDTLHAILEKREETIRKRWMKKTKDQRAKILLAAWPNMPASHRPDFQALRKNSTSKPQGAFKWPYVNLEDLTQSRNLLLLLNSRGRNLPEAFAHADLEATHVGQTSQVVNLEFLNEYTMYLVGGKNPDTYGQLVSWDEDDNAFDLMMNQIQFPPGHGLLVLEVQDKLLRFLVECCYQMFHDIHKEKLIDDTVPSLPEPSPIVATETSYAQLSAVAAEAPYRVPAKFDIDRLKLLVESRRASAVDHIWDLREDPAYFAATALDYADHRQEKLRDTTGGRHPHDDDDLFWGRVLTTVIMDSYGEFLLFDKILEKVLAAKAEFDKLSRDLDTGKSLPTKLEEALLDLRYTLDRLVQGPILNTKLGVPASPPLRAHFERLPQQPGTSKMTVQTKRGPGGDALLTLFSQLWDSGQVFLLRLPNLVDEMQRCIDDPFQKGRISSWVAHVFSDLALLAQMMHQVDIFYPWSAAFEAKLDTSRKERQPKYMKDMEDFSQFHTIIEKCPSLAGLGTPTQGRFKYPADKRRNEAITKAIQAAERNLDVFWQKFDDYFGSAAGKSIQELQSSHGMQIRPIHRTPDWIPKASSATSGVADIDRSLSKLALSSSEPERAPGRLIAEPQKVKPKRRGTAAPEADEPTIPTPEQPPPSPAGPLFTVTKRAFKVFSSMFHMPTSTLTQERAGEVMWSDFLHAMTCIGFGAEKRYGSVWQFTPTRLDVTVGIQFHEPHPVGKISWMVARRWGARLGRNYGLSGENFTFG</sequence>
<dbReference type="InParanoid" id="A0A1Y2DS67"/>
<evidence type="ECO:0000256" key="1">
    <source>
        <dbReference type="SAM" id="MobiDB-lite"/>
    </source>
</evidence>
<dbReference type="OrthoDB" id="2922289at2759"/>
<protein>
    <submittedName>
        <fullName evidence="2">Uncharacterized protein</fullName>
    </submittedName>
</protein>
<dbReference type="GeneID" id="63773829"/>
<feature type="region of interest" description="Disordered" evidence="1">
    <location>
        <begin position="636"/>
        <end position="683"/>
    </location>
</feature>
<evidence type="ECO:0000313" key="2">
    <source>
        <dbReference type="EMBL" id="ORY62097.1"/>
    </source>
</evidence>
<name>A0A1Y2DS67_9PEZI</name>
<dbReference type="AlphaFoldDB" id="A0A1Y2DS67"/>
<dbReference type="PANTHER" id="PTHR40788:SF2">
    <property type="entry name" value="CLR5 DOMAIN-CONTAINING PROTEIN"/>
    <property type="match status" value="1"/>
</dbReference>